<comment type="function">
    <text evidence="2">Hydrolyzes RNA 2',3'-cyclic phosphodiester to an RNA 2'-phosphomonoester.</text>
</comment>
<evidence type="ECO:0000313" key="5">
    <source>
        <dbReference type="Proteomes" id="UP000663937"/>
    </source>
</evidence>
<feature type="short sequence motif" description="HXTX 2" evidence="2">
    <location>
        <begin position="130"/>
        <end position="133"/>
    </location>
</feature>
<comment type="similarity">
    <text evidence="2">Belongs to the 2H phosphoesterase superfamily. ThpR family.</text>
</comment>
<protein>
    <recommendedName>
        <fullName evidence="2">RNA 2',3'-cyclic phosphodiesterase</fullName>
        <shortName evidence="2">RNA 2',3'-CPDase</shortName>
        <ecNumber evidence="2">3.1.4.58</ecNumber>
    </recommendedName>
</protein>
<keyword evidence="5" id="KW-1185">Reference proteome</keyword>
<dbReference type="RefSeq" id="WP_227425049.1">
    <property type="nucleotide sequence ID" value="NZ_CP071868.1"/>
</dbReference>
<dbReference type="EC" id="3.1.4.58" evidence="2"/>
<accession>A0A8A4ZI86</accession>
<feature type="active site" description="Proton acceptor" evidence="2">
    <location>
        <position position="130"/>
    </location>
</feature>
<reference evidence="4" key="1">
    <citation type="submission" date="2021-03" db="EMBL/GenBank/DDBJ databases">
        <title>Pengzhenrongella sicca gen. nov., sp. nov., a new member of suborder Micrococcineae isolated from High-Arctic tundra soil.</title>
        <authorList>
            <person name="Peng F."/>
        </authorList>
    </citation>
    <scope>NUCLEOTIDE SEQUENCE</scope>
    <source>
        <strain evidence="4">LRZ-2</strain>
    </source>
</reference>
<dbReference type="EMBL" id="CP071868">
    <property type="protein sequence ID" value="QTE30689.1"/>
    <property type="molecule type" value="Genomic_DNA"/>
</dbReference>
<dbReference type="AlphaFoldDB" id="A0A8A4ZI86"/>
<feature type="active site" description="Proton donor" evidence="2">
    <location>
        <position position="46"/>
    </location>
</feature>
<dbReference type="GO" id="GO:0008664">
    <property type="term" value="F:RNA 2',3'-cyclic 3'-phosphodiesterase activity"/>
    <property type="evidence" value="ECO:0007669"/>
    <property type="project" value="UniProtKB-EC"/>
</dbReference>
<dbReference type="PANTHER" id="PTHR35561">
    <property type="entry name" value="RNA 2',3'-CYCLIC PHOSPHODIESTERASE"/>
    <property type="match status" value="1"/>
</dbReference>
<dbReference type="HAMAP" id="MF_01940">
    <property type="entry name" value="RNA_CPDase"/>
    <property type="match status" value="1"/>
</dbReference>
<evidence type="ECO:0000259" key="3">
    <source>
        <dbReference type="Pfam" id="PF02834"/>
    </source>
</evidence>
<dbReference type="InterPro" id="IPR014051">
    <property type="entry name" value="Phosphoesterase_HXTX"/>
</dbReference>
<dbReference type="InterPro" id="IPR009097">
    <property type="entry name" value="Cyclic_Pdiesterase"/>
</dbReference>
<evidence type="ECO:0000256" key="2">
    <source>
        <dbReference type="HAMAP-Rule" id="MF_01940"/>
    </source>
</evidence>
<gene>
    <name evidence="4" type="primary">thpR</name>
    <name evidence="4" type="ORF">J4E96_06955</name>
</gene>
<feature type="domain" description="Phosphoesterase HXTX" evidence="3">
    <location>
        <begin position="33"/>
        <end position="93"/>
    </location>
</feature>
<dbReference type="SUPFAM" id="SSF55144">
    <property type="entry name" value="LigT-like"/>
    <property type="match status" value="1"/>
</dbReference>
<evidence type="ECO:0000256" key="1">
    <source>
        <dbReference type="ARBA" id="ARBA00022801"/>
    </source>
</evidence>
<name>A0A8A4ZI86_9MICO</name>
<dbReference type="NCBIfam" id="TIGR02258">
    <property type="entry name" value="2_5_ligase"/>
    <property type="match status" value="1"/>
</dbReference>
<dbReference type="GO" id="GO:0004113">
    <property type="term" value="F:2',3'-cyclic-nucleotide 3'-phosphodiesterase activity"/>
    <property type="evidence" value="ECO:0007669"/>
    <property type="project" value="InterPro"/>
</dbReference>
<proteinExistence type="inferred from homology"/>
<evidence type="ECO:0000313" key="4">
    <source>
        <dbReference type="EMBL" id="QTE30689.1"/>
    </source>
</evidence>
<dbReference type="Pfam" id="PF02834">
    <property type="entry name" value="LigT_PEase"/>
    <property type="match status" value="1"/>
</dbReference>
<dbReference type="PANTHER" id="PTHR35561:SF1">
    <property type="entry name" value="RNA 2',3'-CYCLIC PHOSPHODIESTERASE"/>
    <property type="match status" value="1"/>
</dbReference>
<dbReference type="InterPro" id="IPR004175">
    <property type="entry name" value="RNA_CPDase"/>
</dbReference>
<sequence length="218" mass="23180">MRLFVAVRPPATVRAHLDRALDLVRGGPDLGDSRRSLRWAAPEDRHLTLAFYGEVSAGAGEELIAGVAAIAGQSAPLEVHLRGAGVFDRRVLWIGCGGHVSALAALSARCVELGEEVSGRADRRVRSRAHLTVARVTGRDRARLAGRSRRPDAEASSADDVATLAHALAVYEGPTWRVEDVVVFSSRPGEGRGGGPAYDEVATFALRDLPDPPPSARL</sequence>
<dbReference type="Gene3D" id="3.90.1140.10">
    <property type="entry name" value="Cyclic phosphodiesterase"/>
    <property type="match status" value="1"/>
</dbReference>
<dbReference type="KEGG" id="psic:J4E96_06955"/>
<organism evidence="4 5">
    <name type="scientific">Pengzhenrongella sicca</name>
    <dbReference type="NCBI Taxonomy" id="2819238"/>
    <lineage>
        <taxon>Bacteria</taxon>
        <taxon>Bacillati</taxon>
        <taxon>Actinomycetota</taxon>
        <taxon>Actinomycetes</taxon>
        <taxon>Micrococcales</taxon>
        <taxon>Pengzhenrongella</taxon>
    </lineage>
</organism>
<feature type="short sequence motif" description="HXTX 1" evidence="2">
    <location>
        <begin position="46"/>
        <end position="49"/>
    </location>
</feature>
<keyword evidence="1 2" id="KW-0378">Hydrolase</keyword>
<comment type="catalytic activity">
    <reaction evidence="2">
        <text>a 3'-end 2',3'-cyclophospho-ribonucleotide-RNA + H2O = a 3'-end 2'-phospho-ribonucleotide-RNA + H(+)</text>
        <dbReference type="Rhea" id="RHEA:11828"/>
        <dbReference type="Rhea" id="RHEA-COMP:10464"/>
        <dbReference type="Rhea" id="RHEA-COMP:17353"/>
        <dbReference type="ChEBI" id="CHEBI:15377"/>
        <dbReference type="ChEBI" id="CHEBI:15378"/>
        <dbReference type="ChEBI" id="CHEBI:83064"/>
        <dbReference type="ChEBI" id="CHEBI:173113"/>
        <dbReference type="EC" id="3.1.4.58"/>
    </reaction>
</comment>
<dbReference type="Proteomes" id="UP000663937">
    <property type="component" value="Chromosome"/>
</dbReference>